<comment type="caution">
    <text evidence="3">The sequence shown here is derived from an EMBL/GenBank/DDBJ whole genome shotgun (WGS) entry which is preliminary data.</text>
</comment>
<dbReference type="InterPro" id="IPR006569">
    <property type="entry name" value="CID_dom"/>
</dbReference>
<feature type="compositionally biased region" description="Low complexity" evidence="1">
    <location>
        <begin position="347"/>
        <end position="367"/>
    </location>
</feature>
<name>A0A1V8S946_9PEZI</name>
<dbReference type="GO" id="GO:0099122">
    <property type="term" value="F:RNA polymerase II C-terminal domain binding"/>
    <property type="evidence" value="ECO:0007669"/>
    <property type="project" value="InterPro"/>
</dbReference>
<dbReference type="InterPro" id="IPR008942">
    <property type="entry name" value="ENTH_VHS"/>
</dbReference>
<dbReference type="Pfam" id="PF04818">
    <property type="entry name" value="CID"/>
    <property type="match status" value="1"/>
</dbReference>
<keyword evidence="4" id="KW-1185">Reference proteome</keyword>
<protein>
    <recommendedName>
        <fullName evidence="2">CID domain-containing protein</fullName>
    </recommendedName>
</protein>
<proteinExistence type="predicted"/>
<evidence type="ECO:0000313" key="4">
    <source>
        <dbReference type="Proteomes" id="UP000192596"/>
    </source>
</evidence>
<dbReference type="InterPro" id="IPR047883">
    <property type="entry name" value="Rtt103-like_CID"/>
</dbReference>
<dbReference type="AlphaFoldDB" id="A0A1V8S946"/>
<feature type="region of interest" description="Disordered" evidence="1">
    <location>
        <begin position="278"/>
        <end position="373"/>
    </location>
</feature>
<dbReference type="GO" id="GO:0031124">
    <property type="term" value="P:mRNA 3'-end processing"/>
    <property type="evidence" value="ECO:0007669"/>
    <property type="project" value="InterPro"/>
</dbReference>
<feature type="domain" description="CID" evidence="2">
    <location>
        <begin position="1"/>
        <end position="133"/>
    </location>
</feature>
<dbReference type="InParanoid" id="A0A1V8S946"/>
<dbReference type="CDD" id="cd17003">
    <property type="entry name" value="CID_Rtt103"/>
    <property type="match status" value="1"/>
</dbReference>
<feature type="compositionally biased region" description="Pro residues" evidence="1">
    <location>
        <begin position="315"/>
        <end position="330"/>
    </location>
</feature>
<dbReference type="SUPFAM" id="SSF48464">
    <property type="entry name" value="ENTH/VHS domain"/>
    <property type="match status" value="1"/>
</dbReference>
<reference evidence="4" key="1">
    <citation type="submission" date="2017-03" db="EMBL/GenBank/DDBJ databases">
        <title>Genomes of endolithic fungi from Antarctica.</title>
        <authorList>
            <person name="Coleine C."/>
            <person name="Masonjones S."/>
            <person name="Stajich J.E."/>
        </authorList>
    </citation>
    <scope>NUCLEOTIDE SEQUENCE [LARGE SCALE GENOMIC DNA]</scope>
    <source>
        <strain evidence="4">CCFEE 5527</strain>
    </source>
</reference>
<dbReference type="PANTHER" id="PTHR12460:SF0">
    <property type="entry name" value="CID DOMAIN-CONTAINING PROTEIN-RELATED"/>
    <property type="match status" value="1"/>
</dbReference>
<dbReference type="PANTHER" id="PTHR12460">
    <property type="entry name" value="CYCLIN-DEPENDENT KINASE INHIBITOR-RELATED PROTEIN"/>
    <property type="match status" value="1"/>
</dbReference>
<accession>A0A1V8S946</accession>
<dbReference type="FunFam" id="1.25.40.90:FF:000030">
    <property type="entry name" value="DUF618 domain protein"/>
    <property type="match status" value="1"/>
</dbReference>
<dbReference type="EMBL" id="NAJO01000079">
    <property type="protein sequence ID" value="OQN95774.1"/>
    <property type="molecule type" value="Genomic_DNA"/>
</dbReference>
<evidence type="ECO:0000313" key="3">
    <source>
        <dbReference type="EMBL" id="OQN95774.1"/>
    </source>
</evidence>
<dbReference type="PROSITE" id="PS51391">
    <property type="entry name" value="CID"/>
    <property type="match status" value="1"/>
</dbReference>
<sequence length="435" mass="45807">MAYSDDAVKAKLAALNETQDSIVTVAQWIMFHRRHANRTAALWLARLTDSSTTKRLNLLYLANEVVQQSRARSKNDFLLAFEPLIADATALAYKNASVDVQAKIKRVVEVWRQRGIFEKGIQEGVERRVGEIDKARGNRGSGGKLGGSLFGGDAGGGVVLAELEGASKALGALSKAEAAARGVVGTANTEYAKMMDPETVLPTPPVHAARLAALMKSLATAQGAVEASIAARKSLVASLQTLLEANTSKLTVEETTAADLSTRRQGIEDKKREVEDGIMRGMSNPTSPVPTTPTSGLQPATNGAESEAPEMESLTPPPPEVETFTPPPADVEPELQSNGHDSLMADVSSEPAPELPPLVAAPATIDPTPTPSEAVSAAQDILGSLQMPQSRAVAADAEVSSDPRKRRKMAHKVPEEDVLGGMAGVDEDAVSAMLG</sequence>
<evidence type="ECO:0000256" key="1">
    <source>
        <dbReference type="SAM" id="MobiDB-lite"/>
    </source>
</evidence>
<dbReference type="STRING" id="1507870.A0A1V8S946"/>
<dbReference type="Proteomes" id="UP000192596">
    <property type="component" value="Unassembled WGS sequence"/>
</dbReference>
<gene>
    <name evidence="3" type="ORF">B0A48_17964</name>
</gene>
<dbReference type="Gene3D" id="1.25.40.90">
    <property type="match status" value="1"/>
</dbReference>
<dbReference type="OrthoDB" id="10069473at2759"/>
<evidence type="ECO:0000259" key="2">
    <source>
        <dbReference type="PROSITE" id="PS51391"/>
    </source>
</evidence>
<dbReference type="SMART" id="SM00582">
    <property type="entry name" value="RPR"/>
    <property type="match status" value="1"/>
</dbReference>
<organism evidence="3 4">
    <name type="scientific">Cryoendolithus antarcticus</name>
    <dbReference type="NCBI Taxonomy" id="1507870"/>
    <lineage>
        <taxon>Eukaryota</taxon>
        <taxon>Fungi</taxon>
        <taxon>Dikarya</taxon>
        <taxon>Ascomycota</taxon>
        <taxon>Pezizomycotina</taxon>
        <taxon>Dothideomycetes</taxon>
        <taxon>Dothideomycetidae</taxon>
        <taxon>Cladosporiales</taxon>
        <taxon>Cladosporiaceae</taxon>
        <taxon>Cryoendolithus</taxon>
    </lineage>
</organism>